<dbReference type="InterPro" id="IPR036397">
    <property type="entry name" value="RNaseH_sf"/>
</dbReference>
<proteinExistence type="predicted"/>
<accession>A0A7J9B614</accession>
<keyword evidence="3" id="KW-1185">Reference proteome</keyword>
<organism evidence="2 3">
    <name type="scientific">Gossypium laxum</name>
    <dbReference type="NCBI Taxonomy" id="34288"/>
    <lineage>
        <taxon>Eukaryota</taxon>
        <taxon>Viridiplantae</taxon>
        <taxon>Streptophyta</taxon>
        <taxon>Embryophyta</taxon>
        <taxon>Tracheophyta</taxon>
        <taxon>Spermatophyta</taxon>
        <taxon>Magnoliopsida</taxon>
        <taxon>eudicotyledons</taxon>
        <taxon>Gunneridae</taxon>
        <taxon>Pentapetalae</taxon>
        <taxon>rosids</taxon>
        <taxon>malvids</taxon>
        <taxon>Malvales</taxon>
        <taxon>Malvaceae</taxon>
        <taxon>Malvoideae</taxon>
        <taxon>Gossypium</taxon>
    </lineage>
</organism>
<dbReference type="InterPro" id="IPR012337">
    <property type="entry name" value="RNaseH-like_sf"/>
</dbReference>
<dbReference type="Pfam" id="PF13456">
    <property type="entry name" value="RVT_3"/>
    <property type="match status" value="1"/>
</dbReference>
<comment type="caution">
    <text evidence="2">The sequence shown here is derived from an EMBL/GenBank/DDBJ whole genome shotgun (WGS) entry which is preliminary data.</text>
</comment>
<dbReference type="GO" id="GO:0004523">
    <property type="term" value="F:RNA-DNA hybrid ribonuclease activity"/>
    <property type="evidence" value="ECO:0007669"/>
    <property type="project" value="InterPro"/>
</dbReference>
<dbReference type="SUPFAM" id="SSF53098">
    <property type="entry name" value="Ribonuclease H-like"/>
    <property type="match status" value="1"/>
</dbReference>
<reference evidence="2 3" key="1">
    <citation type="journal article" date="2019" name="Genome Biol. Evol.">
        <title>Insights into the evolution of the New World diploid cottons (Gossypium, subgenus Houzingenia) based on genome sequencing.</title>
        <authorList>
            <person name="Grover C.E."/>
            <person name="Arick M.A. 2nd"/>
            <person name="Thrash A."/>
            <person name="Conover J.L."/>
            <person name="Sanders W.S."/>
            <person name="Peterson D.G."/>
            <person name="Frelichowski J.E."/>
            <person name="Scheffler J.A."/>
            <person name="Scheffler B.E."/>
            <person name="Wendel J.F."/>
        </authorList>
    </citation>
    <scope>NUCLEOTIDE SEQUENCE [LARGE SCALE GENOMIC DNA]</scope>
    <source>
        <strain evidence="2">4</strain>
        <tissue evidence="2">Leaf</tissue>
    </source>
</reference>
<dbReference type="AlphaFoldDB" id="A0A7J9B614"/>
<protein>
    <recommendedName>
        <fullName evidence="1">RNase H type-1 domain-containing protein</fullName>
    </recommendedName>
</protein>
<feature type="domain" description="RNase H type-1" evidence="1">
    <location>
        <begin position="7"/>
        <end position="69"/>
    </location>
</feature>
<gene>
    <name evidence="2" type="ORF">Golax_025711</name>
</gene>
<evidence type="ECO:0000259" key="1">
    <source>
        <dbReference type="Pfam" id="PF13456"/>
    </source>
</evidence>
<dbReference type="InterPro" id="IPR002156">
    <property type="entry name" value="RNaseH_domain"/>
</dbReference>
<dbReference type="EMBL" id="JABEZV010450558">
    <property type="protein sequence ID" value="MBA0731728.1"/>
    <property type="molecule type" value="Genomic_DNA"/>
</dbReference>
<evidence type="ECO:0000313" key="2">
    <source>
        <dbReference type="EMBL" id="MBA0731728.1"/>
    </source>
</evidence>
<evidence type="ECO:0000313" key="3">
    <source>
        <dbReference type="Proteomes" id="UP000593574"/>
    </source>
</evidence>
<dbReference type="GO" id="GO:0003676">
    <property type="term" value="F:nucleic acid binding"/>
    <property type="evidence" value="ECO:0007669"/>
    <property type="project" value="InterPro"/>
</dbReference>
<sequence>MLIQIMSYYSLRIQSDSVKVIKTIKDSSLTSSNSVFIRHIHHLLMNARYWDIQLIPRECNKIVDCLAKMDLRTNQRLKTFEEISREVQALFSIAYPSGNLTHKNIM</sequence>
<dbReference type="Gene3D" id="3.30.420.10">
    <property type="entry name" value="Ribonuclease H-like superfamily/Ribonuclease H"/>
    <property type="match status" value="1"/>
</dbReference>
<dbReference type="Proteomes" id="UP000593574">
    <property type="component" value="Unassembled WGS sequence"/>
</dbReference>
<name>A0A7J9B614_9ROSI</name>